<name>A0A345GTB5_9CAUD</name>
<protein>
    <submittedName>
        <fullName evidence="1">Uncharacterized protein</fullName>
    </submittedName>
</protein>
<dbReference type="EMBL" id="MH536811">
    <property type="protein sequence ID" value="AXG66187.1"/>
    <property type="molecule type" value="Genomic_DNA"/>
</dbReference>
<dbReference type="GeneID" id="55609210"/>
<organism evidence="1 2">
    <name type="scientific">Streptomyces phage Annadreamy</name>
    <dbReference type="NCBI Taxonomy" id="2250335"/>
    <lineage>
        <taxon>Viruses</taxon>
        <taxon>Duplodnaviria</taxon>
        <taxon>Heunggongvirae</taxon>
        <taxon>Uroviricota</taxon>
        <taxon>Caudoviricetes</taxon>
        <taxon>Stanwilliamsviridae</taxon>
        <taxon>Loccivirinae</taxon>
        <taxon>Annadreamyvirus</taxon>
        <taxon>Annadreamyvirus annadreamy</taxon>
    </lineage>
</organism>
<evidence type="ECO:0000313" key="2">
    <source>
        <dbReference type="Proteomes" id="UP000259354"/>
    </source>
</evidence>
<evidence type="ECO:0000313" key="1">
    <source>
        <dbReference type="EMBL" id="AXG66187.1"/>
    </source>
</evidence>
<dbReference type="KEGG" id="vg:55609210"/>
<dbReference type="RefSeq" id="YP_009839033.1">
    <property type="nucleotide sequence ID" value="NC_048719.1"/>
</dbReference>
<proteinExistence type="predicted"/>
<dbReference type="Proteomes" id="UP000259354">
    <property type="component" value="Segment"/>
</dbReference>
<reference evidence="1 2" key="1">
    <citation type="submission" date="2018-06" db="EMBL/GenBank/DDBJ databases">
        <authorList>
            <person name="Moussa A."/>
            <person name="Couoh J.M."/>
            <person name="Harbem L."/>
            <person name="Okocha J.C."/>
            <person name="Taylor D."/>
            <person name="Teutsch A.B."/>
            <person name="Smith B.R."/>
            <person name="Suri N."/>
            <person name="Layton S.R."/>
            <person name="Kim T."/>
            <person name="Hughes L.E."/>
            <person name="Garlena R.A."/>
            <person name="Russell D.A."/>
            <person name="Pope W.H."/>
            <person name="Jacobs-Sera D."/>
            <person name="Hatfull G.F."/>
        </authorList>
    </citation>
    <scope>NUCLEOTIDE SEQUENCE [LARGE SCALE GENOMIC DNA]</scope>
</reference>
<sequence>MKYKSRQVDIDAIQFTGENWNEVEQFAGTHWIDIDVYMTNFLPAEEMWVDIPEGVVAIVWVTEDKLWAPVRVGDYIVKRSEDNVYPSRQSYFEEKYEPAEMKVEVNLQGGVVTAEQINRAVGHRIQQSRRFRG</sequence>
<keyword evidence="2" id="KW-1185">Reference proteome</keyword>
<accession>A0A345GTB5</accession>
<gene>
    <name evidence="1" type="primary">67</name>
    <name evidence="1" type="ORF">SEA_ANNADREAMY_67</name>
</gene>